<feature type="transmembrane region" description="Helical" evidence="7">
    <location>
        <begin position="148"/>
        <end position="167"/>
    </location>
</feature>
<dbReference type="Pfam" id="PF00528">
    <property type="entry name" value="BPD_transp_1"/>
    <property type="match status" value="1"/>
</dbReference>
<dbReference type="PROSITE" id="PS50928">
    <property type="entry name" value="ABC_TM1"/>
    <property type="match status" value="1"/>
</dbReference>
<comment type="similarity">
    <text evidence="7">Belongs to the binding-protein-dependent transport system permease family.</text>
</comment>
<comment type="caution">
    <text evidence="9">The sequence shown here is derived from an EMBL/GenBank/DDBJ whole genome shotgun (WGS) entry which is preliminary data.</text>
</comment>
<feature type="transmembrane region" description="Helical" evidence="7">
    <location>
        <begin position="93"/>
        <end position="112"/>
    </location>
</feature>
<feature type="domain" description="ABC transmembrane type-1" evidence="8">
    <location>
        <begin position="82"/>
        <end position="217"/>
    </location>
</feature>
<name>A0ABS6E275_9FIRM</name>
<evidence type="ECO:0000256" key="3">
    <source>
        <dbReference type="ARBA" id="ARBA00022475"/>
    </source>
</evidence>
<evidence type="ECO:0000256" key="6">
    <source>
        <dbReference type="ARBA" id="ARBA00023136"/>
    </source>
</evidence>
<keyword evidence="3" id="KW-1003">Cell membrane</keyword>
<sequence length="217" mass="24057">MNAQEKDVKRMVHASKMKDRNAWRKLNGKDFNFYTPIALIIIAIIWAIAAEIVNKPFLFPSLKSVMEAFFKALTDLYVLRNIGITIRRVMTGAFYAFIIGLPVGMIMGYSTTMLRAFAPFINSLRQVPIMAWVPLSIIWFGLGDGPTIFMIAFTGIFTIILNTIAGVQEISKDFYHAARSMGASTSDIIKDIVLPGSLPGVITGVRLAIGMGWMSVI</sequence>
<reference evidence="9 10" key="1">
    <citation type="submission" date="2021-06" db="EMBL/GenBank/DDBJ databases">
        <authorList>
            <person name="Sun Q."/>
            <person name="Li D."/>
        </authorList>
    </citation>
    <scope>NUCLEOTIDE SEQUENCE [LARGE SCALE GENOMIC DNA]</scope>
    <source>
        <strain evidence="9 10">MSJ-40</strain>
    </source>
</reference>
<evidence type="ECO:0000256" key="7">
    <source>
        <dbReference type="RuleBase" id="RU363032"/>
    </source>
</evidence>
<feature type="transmembrane region" description="Helical" evidence="7">
    <location>
        <begin position="33"/>
        <end position="53"/>
    </location>
</feature>
<dbReference type="InterPro" id="IPR000515">
    <property type="entry name" value="MetI-like"/>
</dbReference>
<organism evidence="9 10">
    <name type="scientific">Tissierella simiarum</name>
    <dbReference type="NCBI Taxonomy" id="2841534"/>
    <lineage>
        <taxon>Bacteria</taxon>
        <taxon>Bacillati</taxon>
        <taxon>Bacillota</taxon>
        <taxon>Tissierellia</taxon>
        <taxon>Tissierellales</taxon>
        <taxon>Tissierellaceae</taxon>
        <taxon>Tissierella</taxon>
    </lineage>
</organism>
<protein>
    <submittedName>
        <fullName evidence="9">ABC transporter permease subunit</fullName>
    </submittedName>
</protein>
<accession>A0ABS6E275</accession>
<dbReference type="CDD" id="cd06261">
    <property type="entry name" value="TM_PBP2"/>
    <property type="match status" value="1"/>
</dbReference>
<gene>
    <name evidence="9" type="ORF">KQI42_00890</name>
</gene>
<evidence type="ECO:0000259" key="8">
    <source>
        <dbReference type="PROSITE" id="PS50928"/>
    </source>
</evidence>
<dbReference type="PANTHER" id="PTHR30151">
    <property type="entry name" value="ALKANE SULFONATE ABC TRANSPORTER-RELATED, MEMBRANE SUBUNIT"/>
    <property type="match status" value="1"/>
</dbReference>
<evidence type="ECO:0000256" key="4">
    <source>
        <dbReference type="ARBA" id="ARBA00022692"/>
    </source>
</evidence>
<dbReference type="Proteomes" id="UP000749471">
    <property type="component" value="Unassembled WGS sequence"/>
</dbReference>
<evidence type="ECO:0000313" key="10">
    <source>
        <dbReference type="Proteomes" id="UP000749471"/>
    </source>
</evidence>
<dbReference type="PANTHER" id="PTHR30151:SF0">
    <property type="entry name" value="ABC TRANSPORTER PERMEASE PROTEIN MJ0413-RELATED"/>
    <property type="match status" value="1"/>
</dbReference>
<comment type="subcellular location">
    <subcellularLocation>
        <location evidence="1 7">Cell membrane</location>
        <topology evidence="1 7">Multi-pass membrane protein</topology>
    </subcellularLocation>
</comment>
<evidence type="ECO:0000313" key="9">
    <source>
        <dbReference type="EMBL" id="MBU5436540.1"/>
    </source>
</evidence>
<keyword evidence="10" id="KW-1185">Reference proteome</keyword>
<evidence type="ECO:0000256" key="1">
    <source>
        <dbReference type="ARBA" id="ARBA00004651"/>
    </source>
</evidence>
<evidence type="ECO:0000256" key="2">
    <source>
        <dbReference type="ARBA" id="ARBA00022448"/>
    </source>
</evidence>
<dbReference type="EMBL" id="JAHLPM010000001">
    <property type="protein sequence ID" value="MBU5436540.1"/>
    <property type="molecule type" value="Genomic_DNA"/>
</dbReference>
<keyword evidence="2 7" id="KW-0813">Transport</keyword>
<proteinExistence type="inferred from homology"/>
<keyword evidence="5 7" id="KW-1133">Transmembrane helix</keyword>
<keyword evidence="6 7" id="KW-0472">Membrane</keyword>
<keyword evidence="4 7" id="KW-0812">Transmembrane</keyword>
<evidence type="ECO:0000256" key="5">
    <source>
        <dbReference type="ARBA" id="ARBA00022989"/>
    </source>
</evidence>